<accession>A0ABY5VB41</accession>
<evidence type="ECO:0000313" key="3">
    <source>
        <dbReference type="Proteomes" id="UP001058267"/>
    </source>
</evidence>
<gene>
    <name evidence="2" type="ORF">NQ519_04885</name>
</gene>
<protein>
    <submittedName>
        <fullName evidence="2">Uncharacterized protein</fullName>
    </submittedName>
</protein>
<dbReference type="Proteomes" id="UP001058267">
    <property type="component" value="Chromosome"/>
</dbReference>
<dbReference type="RefSeq" id="WP_019152282.1">
    <property type="nucleotide sequence ID" value="NZ_CP102252.1"/>
</dbReference>
<feature type="region of interest" description="Disordered" evidence="1">
    <location>
        <begin position="526"/>
        <end position="551"/>
    </location>
</feature>
<evidence type="ECO:0000313" key="2">
    <source>
        <dbReference type="EMBL" id="UWN66174.1"/>
    </source>
</evidence>
<proteinExistence type="predicted"/>
<dbReference type="EMBL" id="CP102252">
    <property type="protein sequence ID" value="UWN66174.1"/>
    <property type="molecule type" value="Genomic_DNA"/>
</dbReference>
<reference evidence="2" key="1">
    <citation type="journal article" date="2022" name="Cell">
        <title>Design, construction, and in vivo augmentation of a complex gut microbiome.</title>
        <authorList>
            <person name="Cheng A.G."/>
            <person name="Ho P.Y."/>
            <person name="Aranda-Diaz A."/>
            <person name="Jain S."/>
            <person name="Yu F.B."/>
            <person name="Meng X."/>
            <person name="Wang M."/>
            <person name="Iakiviak M."/>
            <person name="Nagashima K."/>
            <person name="Zhao A."/>
            <person name="Murugkar P."/>
            <person name="Patil A."/>
            <person name="Atabakhsh K."/>
            <person name="Weakley A."/>
            <person name="Yan J."/>
            <person name="Brumbaugh A.R."/>
            <person name="Higginbottom S."/>
            <person name="Dimas A."/>
            <person name="Shiver A.L."/>
            <person name="Deutschbauer A."/>
            <person name="Neff N."/>
            <person name="Sonnenburg J.L."/>
            <person name="Huang K.C."/>
            <person name="Fischbach M.A."/>
        </authorList>
    </citation>
    <scope>NUCLEOTIDE SEQUENCE</scope>
    <source>
        <strain evidence="2">JC50</strain>
    </source>
</reference>
<keyword evidence="3" id="KW-1185">Reference proteome</keyword>
<evidence type="ECO:0000256" key="1">
    <source>
        <dbReference type="SAM" id="MobiDB-lite"/>
    </source>
</evidence>
<name>A0ABY5VB41_9BACT</name>
<feature type="compositionally biased region" description="Basic and acidic residues" evidence="1">
    <location>
        <begin position="526"/>
        <end position="550"/>
    </location>
</feature>
<dbReference type="Gene3D" id="3.40.50.300">
    <property type="entry name" value="P-loop containing nucleotide triphosphate hydrolases"/>
    <property type="match status" value="1"/>
</dbReference>
<sequence length="586" mass="67645">MPNRAKIKTGAKPYVAEVLMNWLAQFLAMILPTNLALIAGRGSAKTSEIQVERLIAMMYDMPGAPAAWVADTFTNLQANVLPTVLEGLERKGYRENTHFIIEKQPPEYSDKECEDLPQWLRPHFWKPFNKIVSYKRTIVFFTGFNLTFGSLDRPASLAGRSYVHVFGDEAKYFPEEKIANLLKAVRGYRVQFGRSPFYRGRTFTTDMPNTSNVGEYDWIFKDLKSMDKEMVLTLYKTALVVNEATQEYIAAKERFMQTRTDEDRKEYCNKLRTLNRWYADWYELRKHPKARTVFLLASSYVNVDILSLEYLEDAMSTQLADVNAAILSMRPRLEAGMRFYANLGERHFFDDGNILSVQNAFGLRDREDCSVLRYLDPKRALDVGMDFGNMQSMVVAQDDGHILRCLKTFYVLPPAFLRELADDFLAYFAQHKEKTINLYYDRAGNNYRRQKEDLATKIKEAIECNADGRRTGWKVILKSRNQGNIGQADEYVYMQELLSGRNPHLPAILIDTYNCRPLKASLEGAKTRKTDKDQIAKDKRSEKLPPERLPMESTNMSDAFKYLVMRKTWVALTRKGTRPIRVDAAI</sequence>
<dbReference type="InterPro" id="IPR027417">
    <property type="entry name" value="P-loop_NTPase"/>
</dbReference>
<organism evidence="2 3">
    <name type="scientific">Alistipes senegalensis JC50</name>
    <dbReference type="NCBI Taxonomy" id="1033732"/>
    <lineage>
        <taxon>Bacteria</taxon>
        <taxon>Pseudomonadati</taxon>
        <taxon>Bacteroidota</taxon>
        <taxon>Bacteroidia</taxon>
        <taxon>Bacteroidales</taxon>
        <taxon>Rikenellaceae</taxon>
        <taxon>Alistipes</taxon>
    </lineage>
</organism>